<accession>A0ABS1HFL8</accession>
<comment type="caution">
    <text evidence="8">The sequence shown here is derived from an EMBL/GenBank/DDBJ whole genome shotgun (WGS) entry which is preliminary data.</text>
</comment>
<dbReference type="CDD" id="cd08977">
    <property type="entry name" value="SusD"/>
    <property type="match status" value="1"/>
</dbReference>
<reference evidence="8 9" key="1">
    <citation type="submission" date="2021-01" db="EMBL/GenBank/DDBJ databases">
        <title>Carboxyliciviraga sp.nov., isolated from coastal sediments.</title>
        <authorList>
            <person name="Lu D."/>
            <person name="Zhang T."/>
        </authorList>
    </citation>
    <scope>NUCLEOTIDE SEQUENCE [LARGE SCALE GENOMIC DNA]</scope>
    <source>
        <strain evidence="8 9">N1Y132</strain>
    </source>
</reference>
<dbReference type="PROSITE" id="PS51257">
    <property type="entry name" value="PROKAR_LIPOPROTEIN"/>
    <property type="match status" value="1"/>
</dbReference>
<evidence type="ECO:0000256" key="5">
    <source>
        <dbReference type="ARBA" id="ARBA00023237"/>
    </source>
</evidence>
<dbReference type="EMBL" id="JAENRR010000006">
    <property type="protein sequence ID" value="MBK3516475.1"/>
    <property type="molecule type" value="Genomic_DNA"/>
</dbReference>
<feature type="domain" description="RagB/SusD" evidence="6">
    <location>
        <begin position="374"/>
        <end position="512"/>
    </location>
</feature>
<keyword evidence="4" id="KW-0472">Membrane</keyword>
<evidence type="ECO:0000313" key="9">
    <source>
        <dbReference type="Proteomes" id="UP000605676"/>
    </source>
</evidence>
<protein>
    <submittedName>
        <fullName evidence="8">RagB/SusD family nutrient uptake outer membrane protein</fullName>
    </submittedName>
</protein>
<evidence type="ECO:0000256" key="2">
    <source>
        <dbReference type="ARBA" id="ARBA00006275"/>
    </source>
</evidence>
<dbReference type="InterPro" id="IPR011990">
    <property type="entry name" value="TPR-like_helical_dom_sf"/>
</dbReference>
<dbReference type="Pfam" id="PF14322">
    <property type="entry name" value="SusD-like_3"/>
    <property type="match status" value="1"/>
</dbReference>
<dbReference type="InterPro" id="IPR033985">
    <property type="entry name" value="SusD-like_N"/>
</dbReference>
<name>A0ABS1HFL8_9BACT</name>
<keyword evidence="3" id="KW-0732">Signal</keyword>
<evidence type="ECO:0000256" key="3">
    <source>
        <dbReference type="ARBA" id="ARBA00022729"/>
    </source>
</evidence>
<evidence type="ECO:0000259" key="7">
    <source>
        <dbReference type="Pfam" id="PF14322"/>
    </source>
</evidence>
<sequence>MKFLDKYIKIVVAAAIIGSTVSCSDEFLDTKPETAVSYEEAFESLTNAESALVGMYNNLSSFSFDGLYAPIMGDLVGEDILLDSKHNWNWFLEVYQLETLANYTWASSPWSDGYFLIYQANQIIENADKVPDATVAEKGNLKGQAKVMRAATMLKLVQMYGEAYSVNPEAPGILNANSAREWDEEDIGRSSVREIYGQILKDLNEAIPMLEDYANLSPNERSQKFNDLTAFFNVRSANAFLARVYLDMAGYEGAEEDYWEKARDHAAVAKKDMVLMDLTDMFSGFSFPNSETIYSIKYTADDNNVFLSIPSFYYPFDGYRSVRVDADFLDTFSAYDQRRKYWFADGRELIFDWPWDDTPEAVPYDEDNFVVMKFNSIGFQTGYAERISIRASEMYLIEAECEYELGNEDKARELLFAIQQRAQPGVDKSINTGENLIKEILLERRKELVGEGFRWNDIKRRSLPFKREGDHWSEIRNFQFGDEDYYRLTFPIPQNEIDNNSALTEADQNPGY</sequence>
<dbReference type="Gene3D" id="1.25.40.390">
    <property type="match status" value="1"/>
</dbReference>
<keyword evidence="9" id="KW-1185">Reference proteome</keyword>
<gene>
    <name evidence="8" type="ORF">JIV24_03915</name>
</gene>
<dbReference type="SUPFAM" id="SSF48452">
    <property type="entry name" value="TPR-like"/>
    <property type="match status" value="1"/>
</dbReference>
<proteinExistence type="inferred from homology"/>
<evidence type="ECO:0000256" key="4">
    <source>
        <dbReference type="ARBA" id="ARBA00023136"/>
    </source>
</evidence>
<evidence type="ECO:0000313" key="8">
    <source>
        <dbReference type="EMBL" id="MBK3516475.1"/>
    </source>
</evidence>
<dbReference type="Pfam" id="PF07980">
    <property type="entry name" value="SusD_RagB"/>
    <property type="match status" value="1"/>
</dbReference>
<feature type="domain" description="SusD-like N-terminal" evidence="7">
    <location>
        <begin position="26"/>
        <end position="246"/>
    </location>
</feature>
<dbReference type="Proteomes" id="UP000605676">
    <property type="component" value="Unassembled WGS sequence"/>
</dbReference>
<keyword evidence="5" id="KW-0998">Cell outer membrane</keyword>
<comment type="similarity">
    <text evidence="2">Belongs to the SusD family.</text>
</comment>
<evidence type="ECO:0000259" key="6">
    <source>
        <dbReference type="Pfam" id="PF07980"/>
    </source>
</evidence>
<dbReference type="RefSeq" id="WP_200463704.1">
    <property type="nucleotide sequence ID" value="NZ_JAENRR010000006.1"/>
</dbReference>
<evidence type="ECO:0000256" key="1">
    <source>
        <dbReference type="ARBA" id="ARBA00004442"/>
    </source>
</evidence>
<organism evidence="8 9">
    <name type="scientific">Carboxylicivirga marina</name>
    <dbReference type="NCBI Taxonomy" id="2800988"/>
    <lineage>
        <taxon>Bacteria</taxon>
        <taxon>Pseudomonadati</taxon>
        <taxon>Bacteroidota</taxon>
        <taxon>Bacteroidia</taxon>
        <taxon>Marinilabiliales</taxon>
        <taxon>Marinilabiliaceae</taxon>
        <taxon>Carboxylicivirga</taxon>
    </lineage>
</organism>
<dbReference type="InterPro" id="IPR012944">
    <property type="entry name" value="SusD_RagB_dom"/>
</dbReference>
<comment type="subcellular location">
    <subcellularLocation>
        <location evidence="1">Cell outer membrane</location>
    </subcellularLocation>
</comment>